<dbReference type="AlphaFoldDB" id="G9WZR8"/>
<dbReference type="Gene3D" id="3.90.1150.10">
    <property type="entry name" value="Aspartate Aminotransferase, domain 1"/>
    <property type="match status" value="1"/>
</dbReference>
<dbReference type="InterPro" id="IPR020578">
    <property type="entry name" value="Aminotrans_V_PyrdxlP_BS"/>
</dbReference>
<dbReference type="InterPro" id="IPR015422">
    <property type="entry name" value="PyrdxlP-dep_Trfase_small"/>
</dbReference>
<dbReference type="Proteomes" id="UP000006437">
    <property type="component" value="Unassembled WGS sequence"/>
</dbReference>
<dbReference type="InterPro" id="IPR015421">
    <property type="entry name" value="PyrdxlP-dep_Trfase_major"/>
</dbReference>
<dbReference type="GO" id="GO:0051536">
    <property type="term" value="F:iron-sulfur cluster binding"/>
    <property type="evidence" value="ECO:0007669"/>
    <property type="project" value="UniProtKB-KW"/>
</dbReference>
<dbReference type="Pfam" id="PF00266">
    <property type="entry name" value="Aminotran_5"/>
    <property type="match status" value="1"/>
</dbReference>
<dbReference type="HOGENOM" id="CLU_003433_0_0_9"/>
<keyword evidence="6" id="KW-0411">Iron-sulfur</keyword>
<name>G9WZR8_9FIRM</name>
<dbReference type="SUPFAM" id="SSF53383">
    <property type="entry name" value="PLP-dependent transferases"/>
    <property type="match status" value="1"/>
</dbReference>
<keyword evidence="5" id="KW-0408">Iron</keyword>
<dbReference type="GO" id="GO:0031071">
    <property type="term" value="F:cysteine desulfurase activity"/>
    <property type="evidence" value="ECO:0007669"/>
    <property type="project" value="UniProtKB-ARBA"/>
</dbReference>
<dbReference type="PROSITE" id="PS00595">
    <property type="entry name" value="AA_TRANSFER_CLASS_5"/>
    <property type="match status" value="1"/>
</dbReference>
<accession>G9XC97</accession>
<comment type="cofactor">
    <cofactor evidence="1 7">
        <name>pyridoxal 5'-phosphate</name>
        <dbReference type="ChEBI" id="CHEBI:597326"/>
    </cofactor>
</comment>
<dbReference type="PANTHER" id="PTHR11601:SF50">
    <property type="entry name" value="CYSTEINE DESULFURASE ISCS 2-RELATED"/>
    <property type="match status" value="1"/>
</dbReference>
<comment type="similarity">
    <text evidence="2">Belongs to the class-V pyridoxal-phosphate-dependent aminotransferase family. NifS/IscS subfamily.</text>
</comment>
<evidence type="ECO:0000313" key="9">
    <source>
        <dbReference type="EMBL" id="EHL15698.1"/>
    </source>
</evidence>
<evidence type="ECO:0000256" key="5">
    <source>
        <dbReference type="ARBA" id="ARBA00023004"/>
    </source>
</evidence>
<organism evidence="9 12">
    <name type="scientific">Peptoanaerobacter stomatis</name>
    <dbReference type="NCBI Taxonomy" id="796937"/>
    <lineage>
        <taxon>Bacteria</taxon>
        <taxon>Bacillati</taxon>
        <taxon>Bacillota</taxon>
        <taxon>Clostridia</taxon>
        <taxon>Peptostreptococcales</taxon>
        <taxon>Filifactoraceae</taxon>
        <taxon>Peptoanaerobacter</taxon>
    </lineage>
</organism>
<gene>
    <name evidence="10" type="ORF">HMPREF9628_01474</name>
    <name evidence="9" type="ORF">HMPREF9629_01669</name>
</gene>
<evidence type="ECO:0000256" key="6">
    <source>
        <dbReference type="ARBA" id="ARBA00023014"/>
    </source>
</evidence>
<evidence type="ECO:0000256" key="4">
    <source>
        <dbReference type="ARBA" id="ARBA00022898"/>
    </source>
</evidence>
<evidence type="ECO:0000313" key="11">
    <source>
        <dbReference type="Proteomes" id="UP000003379"/>
    </source>
</evidence>
<evidence type="ECO:0000256" key="1">
    <source>
        <dbReference type="ARBA" id="ARBA00001933"/>
    </source>
</evidence>
<keyword evidence="4" id="KW-0663">Pyridoxal phosphate</keyword>
<evidence type="ECO:0000256" key="3">
    <source>
        <dbReference type="ARBA" id="ARBA00022723"/>
    </source>
</evidence>
<dbReference type="BioCyc" id="EBAC796937-HMP:GMGH-1677-MONOMER"/>
<proteinExistence type="inferred from homology"/>
<reference evidence="9 12" key="1">
    <citation type="submission" date="2011-08" db="EMBL/GenBank/DDBJ databases">
        <title>The Genome Sequence of Eubacteriaceae bacterium ACC19a.</title>
        <authorList>
            <consortium name="The Broad Institute Genome Sequencing Platform"/>
            <person name="Earl A."/>
            <person name="Ward D."/>
            <person name="Feldgarden M."/>
            <person name="Gevers D."/>
            <person name="Sizova M."/>
            <person name="Hazen A."/>
            <person name="Epstein S."/>
            <person name="Young S.K."/>
            <person name="Zeng Q."/>
            <person name="Gargeya S."/>
            <person name="Fitzgerald M."/>
            <person name="Haas B."/>
            <person name="Abouelleil A."/>
            <person name="Alvarado L."/>
            <person name="Arachchi H.M."/>
            <person name="Berlin A."/>
            <person name="Brown A."/>
            <person name="Chapman S.B."/>
            <person name="Chen Z."/>
            <person name="Dunbar C."/>
            <person name="Freedman E."/>
            <person name="Gearin G."/>
            <person name="Gellesch M."/>
            <person name="Goldberg J."/>
            <person name="Griggs A."/>
            <person name="Gujja S."/>
            <person name="Heiman D."/>
            <person name="Howarth C."/>
            <person name="Larson L."/>
            <person name="Lui A."/>
            <person name="MacDonald P.J.P."/>
            <person name="Montmayeur A."/>
            <person name="Murphy C."/>
            <person name="Neiman D."/>
            <person name="Pearson M."/>
            <person name="Priest M."/>
            <person name="Roberts A."/>
            <person name="Saif S."/>
            <person name="Shea T."/>
            <person name="Shenoy N."/>
            <person name="Sisk P."/>
            <person name="Stolte C."/>
            <person name="Sykes S."/>
            <person name="Wortman J."/>
            <person name="Nusbaum C."/>
            <person name="Birren B."/>
        </authorList>
    </citation>
    <scope>NUCLEOTIDE SEQUENCE [LARGE SCALE GENOMIC DNA]</scope>
    <source>
        <strain evidence="9 12">ACC19a</strain>
    </source>
</reference>
<dbReference type="GO" id="GO:0046872">
    <property type="term" value="F:metal ion binding"/>
    <property type="evidence" value="ECO:0007669"/>
    <property type="project" value="UniProtKB-KW"/>
</dbReference>
<dbReference type="InterPro" id="IPR015424">
    <property type="entry name" value="PyrdxlP-dep_Trfase"/>
</dbReference>
<dbReference type="EMBL" id="AFZG01000020">
    <property type="protein sequence ID" value="EHL19394.1"/>
    <property type="molecule type" value="Genomic_DNA"/>
</dbReference>
<dbReference type="Proteomes" id="UP000003379">
    <property type="component" value="Unassembled WGS sequence"/>
</dbReference>
<feature type="domain" description="Aminotransferase class V" evidence="8">
    <location>
        <begin position="1"/>
        <end position="344"/>
    </location>
</feature>
<sequence>MKEIYINCNFNPSSAYDVAFKAENELNNARKIIAESIKANTDEIIFTSGGSESNNTAILGVARANKNKGKHIITSNIEHSSVYNTFMYLKDYEGFDVTFLKADKNGVIDLEDLKNAIRKDTVLVSIMHVNNEIGSVNDIEKIGNLIKSVNPLTYFHTDCVQSYMKLPIDVSKLNVDLISVSAHKIHAPKGIGFLYVRKNVKMLPLIFGGGQEHKLRAGTENVGGICGFSKAVEMQMSLEKTDNIRKNRDYLIELLSLQIEDISINTPPINAPHILSVSFAGIKSEVLLHYLEMDEIYVSVGSACSSKKKGSRVMQSIGLQDKYKDGTVRISLDESTTLQDVQKVAEKLKKYIEDIRKVTKYKKR</sequence>
<dbReference type="InterPro" id="IPR016454">
    <property type="entry name" value="Cysteine_dSase"/>
</dbReference>
<evidence type="ECO:0000259" key="8">
    <source>
        <dbReference type="Pfam" id="PF00266"/>
    </source>
</evidence>
<evidence type="ECO:0000256" key="2">
    <source>
        <dbReference type="ARBA" id="ARBA00006490"/>
    </source>
</evidence>
<keyword evidence="3" id="KW-0479">Metal-binding</keyword>
<dbReference type="FunFam" id="3.40.640.10:FF:000084">
    <property type="entry name" value="IscS-like cysteine desulfurase"/>
    <property type="match status" value="1"/>
</dbReference>
<reference evidence="10 11" key="2">
    <citation type="submission" date="2011-08" db="EMBL/GenBank/DDBJ databases">
        <title>The Genome Sequence of Eubacteriaceae bacterium CM5.</title>
        <authorList>
            <consortium name="The Broad Institute Genome Sequencing Platform"/>
            <person name="Earl A."/>
            <person name="Ward D."/>
            <person name="Feldgarden M."/>
            <person name="Gevers D."/>
            <person name="Sizova M."/>
            <person name="Hazen A."/>
            <person name="Epstein S."/>
            <person name="Young S.K."/>
            <person name="Zeng Q."/>
            <person name="Gargeya S."/>
            <person name="Fitzgerald M."/>
            <person name="Haas B."/>
            <person name="Abouelleil A."/>
            <person name="Alvarado L."/>
            <person name="Arachchi H.M."/>
            <person name="Berlin A."/>
            <person name="Brown A."/>
            <person name="Chapman S.B."/>
            <person name="Chen Z."/>
            <person name="Dunbar C."/>
            <person name="Freedman E."/>
            <person name="Gearin G."/>
            <person name="Gellesch M."/>
            <person name="Goldberg J."/>
            <person name="Griggs A."/>
            <person name="Gujja S."/>
            <person name="Heiman D."/>
            <person name="Howarth C."/>
            <person name="Larson L."/>
            <person name="Lui A."/>
            <person name="MacDonald P.J.P."/>
            <person name="Montmayeur A."/>
            <person name="Murphy C."/>
            <person name="Neiman D."/>
            <person name="Pearson M."/>
            <person name="Priest M."/>
            <person name="Roberts A."/>
            <person name="Saif S."/>
            <person name="Shea T."/>
            <person name="Shenoy N."/>
            <person name="Sisk P."/>
            <person name="Stolte C."/>
            <person name="Sykes S."/>
            <person name="Wortman J."/>
            <person name="Nusbaum C."/>
            <person name="Birren B."/>
        </authorList>
    </citation>
    <scope>NUCLEOTIDE SEQUENCE [LARGE SCALE GENOMIC DNA]</scope>
    <source>
        <strain evidence="10 11">CM5</strain>
    </source>
</reference>
<evidence type="ECO:0000256" key="7">
    <source>
        <dbReference type="RuleBase" id="RU004504"/>
    </source>
</evidence>
<evidence type="ECO:0000313" key="12">
    <source>
        <dbReference type="Proteomes" id="UP000006437"/>
    </source>
</evidence>
<dbReference type="EMBL" id="AFZE01000009">
    <property type="protein sequence ID" value="EHL15698.1"/>
    <property type="molecule type" value="Genomic_DNA"/>
</dbReference>
<dbReference type="PIRSF" id="PIRSF005572">
    <property type="entry name" value="NifS"/>
    <property type="match status" value="1"/>
</dbReference>
<dbReference type="PANTHER" id="PTHR11601">
    <property type="entry name" value="CYSTEINE DESULFURYLASE FAMILY MEMBER"/>
    <property type="match status" value="1"/>
</dbReference>
<protein>
    <recommendedName>
        <fullName evidence="8">Aminotransferase class V domain-containing protein</fullName>
    </recommendedName>
</protein>
<dbReference type="Gene3D" id="1.10.260.50">
    <property type="match status" value="1"/>
</dbReference>
<dbReference type="InterPro" id="IPR000192">
    <property type="entry name" value="Aminotrans_V_dom"/>
</dbReference>
<dbReference type="STRING" id="796937.HMPREF9630_00710"/>
<comment type="caution">
    <text evidence="9">The sequence shown here is derived from an EMBL/GenBank/DDBJ whole genome shotgun (WGS) entry which is preliminary data.</text>
</comment>
<dbReference type="Gene3D" id="3.40.640.10">
    <property type="entry name" value="Type I PLP-dependent aspartate aminotransferase-like (Major domain)"/>
    <property type="match status" value="1"/>
</dbReference>
<dbReference type="PATRIC" id="fig|796937.3.peg.863"/>
<accession>G9WZR8</accession>
<evidence type="ECO:0000313" key="10">
    <source>
        <dbReference type="EMBL" id="EHL19394.1"/>
    </source>
</evidence>